<evidence type="ECO:0000313" key="4">
    <source>
        <dbReference type="Proteomes" id="UP000030185"/>
    </source>
</evidence>
<reference evidence="3 4" key="1">
    <citation type="submission" date="2014-09" db="EMBL/GenBank/DDBJ databases">
        <title>Sporocytophaga myxococcoides PG-01 genome sequencing.</title>
        <authorList>
            <person name="Liu L."/>
            <person name="Gao P.J."/>
            <person name="Chen G.J."/>
            <person name="Wang L.S."/>
        </authorList>
    </citation>
    <scope>NUCLEOTIDE SEQUENCE [LARGE SCALE GENOMIC DNA]</scope>
    <source>
        <strain evidence="3 4">PG-01</strain>
    </source>
</reference>
<comment type="caution">
    <text evidence="3">The sequence shown here is derived from an EMBL/GenBank/DDBJ whole genome shotgun (WGS) entry which is preliminary data.</text>
</comment>
<dbReference type="Proteomes" id="UP000030185">
    <property type="component" value="Unassembled WGS sequence"/>
</dbReference>
<dbReference type="eggNOG" id="COG3087">
    <property type="taxonomic scope" value="Bacteria"/>
</dbReference>
<organism evidence="3 4">
    <name type="scientific">Sporocytophaga myxococcoides</name>
    <dbReference type="NCBI Taxonomy" id="153721"/>
    <lineage>
        <taxon>Bacteria</taxon>
        <taxon>Pseudomonadati</taxon>
        <taxon>Bacteroidota</taxon>
        <taxon>Cytophagia</taxon>
        <taxon>Cytophagales</taxon>
        <taxon>Cytophagaceae</taxon>
        <taxon>Sporocytophaga</taxon>
    </lineage>
</organism>
<dbReference type="InterPro" id="IPR040495">
    <property type="entry name" value="HU-CCDC81_bac_1"/>
</dbReference>
<dbReference type="InterPro" id="IPR036680">
    <property type="entry name" value="SPOR-like_sf"/>
</dbReference>
<dbReference type="Pfam" id="PF05036">
    <property type="entry name" value="SPOR"/>
    <property type="match status" value="1"/>
</dbReference>
<feature type="domain" description="SPOR" evidence="2">
    <location>
        <begin position="285"/>
        <end position="363"/>
    </location>
</feature>
<dbReference type="InterPro" id="IPR041268">
    <property type="entry name" value="HU-CCDC81_bac_2"/>
</dbReference>
<name>A0A098LAR7_9BACT</name>
<dbReference type="STRING" id="153721.MYP_769"/>
<dbReference type="Pfam" id="PF18175">
    <property type="entry name" value="HU-CCDC81_bac_2"/>
    <property type="match status" value="1"/>
</dbReference>
<sequence length="363" mass="40577">MIEIYIKDLLYTYDCVVIPGFGGFITNYSSADIHPVSNKFIPPVKKIAFNGQLINNDGVLIGYVAEIEGVDRKLANQMVETFVSNLKENLKRYNQYFFKGIGGFFYNADGLLEFEPENKINYLDDSFGLSELYFKPIDRDSNMAKVPTRGLRPPVKKAAEKPEPVTLDENGNPVVKEKNKGVKVILVLLPILVLGIAGAFLYNQKNNSLSSIFPFDLLNKTEAPVAEKIEPLVKDEVVAEVTEATEEVAPVNTEAYQPEHNNIELSTDISSSAKAAEPVKTPAISEKSGRFFIIVGSFAKRDNAYRLKKKFDKEGIDATLIKPSKTNKFYKVSVADFSDKEEAKSKLEDYKSKYGSSTWVMTF</sequence>
<dbReference type="Pfam" id="PF18174">
    <property type="entry name" value="HU-CCDC81_bac_1"/>
    <property type="match status" value="1"/>
</dbReference>
<dbReference type="GO" id="GO:0042834">
    <property type="term" value="F:peptidoglycan binding"/>
    <property type="evidence" value="ECO:0007669"/>
    <property type="project" value="InterPro"/>
</dbReference>
<protein>
    <recommendedName>
        <fullName evidence="2">SPOR domain-containing protein</fullName>
    </recommendedName>
</protein>
<feature type="transmembrane region" description="Helical" evidence="1">
    <location>
        <begin position="184"/>
        <end position="202"/>
    </location>
</feature>
<dbReference type="EMBL" id="BBLT01000001">
    <property type="protein sequence ID" value="GAL83542.1"/>
    <property type="molecule type" value="Genomic_DNA"/>
</dbReference>
<dbReference type="OrthoDB" id="653949at2"/>
<evidence type="ECO:0000313" key="3">
    <source>
        <dbReference type="EMBL" id="GAL83542.1"/>
    </source>
</evidence>
<dbReference type="AlphaFoldDB" id="A0A098LAR7"/>
<evidence type="ECO:0000259" key="2">
    <source>
        <dbReference type="PROSITE" id="PS51724"/>
    </source>
</evidence>
<dbReference type="InterPro" id="IPR007730">
    <property type="entry name" value="SPOR-like_dom"/>
</dbReference>
<keyword evidence="4" id="KW-1185">Reference proteome</keyword>
<dbReference type="PROSITE" id="PS51724">
    <property type="entry name" value="SPOR"/>
    <property type="match status" value="1"/>
</dbReference>
<dbReference type="RefSeq" id="WP_052429917.1">
    <property type="nucleotide sequence ID" value="NZ_BBLT01000001.1"/>
</dbReference>
<accession>A0A098LAR7</accession>
<evidence type="ECO:0000256" key="1">
    <source>
        <dbReference type="SAM" id="Phobius"/>
    </source>
</evidence>
<proteinExistence type="predicted"/>
<keyword evidence="1" id="KW-1133">Transmembrane helix</keyword>
<dbReference type="Gene3D" id="3.30.70.1070">
    <property type="entry name" value="Sporulation related repeat"/>
    <property type="match status" value="1"/>
</dbReference>
<keyword evidence="1" id="KW-0812">Transmembrane</keyword>
<keyword evidence="1" id="KW-0472">Membrane</keyword>
<dbReference type="SUPFAM" id="SSF110997">
    <property type="entry name" value="Sporulation related repeat"/>
    <property type="match status" value="1"/>
</dbReference>
<gene>
    <name evidence="3" type="ORF">MYP_769</name>
</gene>